<gene>
    <name evidence="2" type="ORF">HERILL_LOCUS6405</name>
</gene>
<keyword evidence="3" id="KW-1185">Reference proteome</keyword>
<feature type="compositionally biased region" description="Polar residues" evidence="1">
    <location>
        <begin position="68"/>
        <end position="77"/>
    </location>
</feature>
<sequence>MEICKSFETDEDSTKPTSFIICQKNLKRMIKKDLRKVVIISQAVLHEICRIKIEISQCNQEPNRESKSANSESSVQRQLFFDSPDPSSVKDDLAKSLKEFRQFRFKLKRIMKIQGTGVLSKPVLGAVLRGRVKRAKKKSLAKCET</sequence>
<accession>A0A7R8UM68</accession>
<dbReference type="InParanoid" id="A0A7R8UM68"/>
<dbReference type="Proteomes" id="UP000594454">
    <property type="component" value="Chromosome 2"/>
</dbReference>
<evidence type="ECO:0000313" key="2">
    <source>
        <dbReference type="EMBL" id="CAD7083447.1"/>
    </source>
</evidence>
<evidence type="ECO:0000313" key="3">
    <source>
        <dbReference type="Proteomes" id="UP000594454"/>
    </source>
</evidence>
<protein>
    <submittedName>
        <fullName evidence="2">Uncharacterized protein</fullName>
    </submittedName>
</protein>
<reference evidence="2 3" key="1">
    <citation type="submission" date="2020-11" db="EMBL/GenBank/DDBJ databases">
        <authorList>
            <person name="Wallbank WR R."/>
            <person name="Pardo Diaz C."/>
            <person name="Kozak K."/>
            <person name="Martin S."/>
            <person name="Jiggins C."/>
            <person name="Moest M."/>
            <person name="Warren A I."/>
            <person name="Generalovic N T."/>
            <person name="Byers J.R.P. K."/>
            <person name="Montejo-Kovacevich G."/>
            <person name="Yen C E."/>
        </authorList>
    </citation>
    <scope>NUCLEOTIDE SEQUENCE [LARGE SCALE GENOMIC DNA]</scope>
</reference>
<dbReference type="EMBL" id="LR899010">
    <property type="protein sequence ID" value="CAD7083447.1"/>
    <property type="molecule type" value="Genomic_DNA"/>
</dbReference>
<organism evidence="2 3">
    <name type="scientific">Hermetia illucens</name>
    <name type="common">Black soldier fly</name>
    <dbReference type="NCBI Taxonomy" id="343691"/>
    <lineage>
        <taxon>Eukaryota</taxon>
        <taxon>Metazoa</taxon>
        <taxon>Ecdysozoa</taxon>
        <taxon>Arthropoda</taxon>
        <taxon>Hexapoda</taxon>
        <taxon>Insecta</taxon>
        <taxon>Pterygota</taxon>
        <taxon>Neoptera</taxon>
        <taxon>Endopterygota</taxon>
        <taxon>Diptera</taxon>
        <taxon>Brachycera</taxon>
        <taxon>Stratiomyomorpha</taxon>
        <taxon>Stratiomyidae</taxon>
        <taxon>Hermetiinae</taxon>
        <taxon>Hermetia</taxon>
    </lineage>
</organism>
<feature type="region of interest" description="Disordered" evidence="1">
    <location>
        <begin position="59"/>
        <end position="90"/>
    </location>
</feature>
<evidence type="ECO:0000256" key="1">
    <source>
        <dbReference type="SAM" id="MobiDB-lite"/>
    </source>
</evidence>
<name>A0A7R8UM68_HERIL</name>
<proteinExistence type="predicted"/>
<dbReference type="AlphaFoldDB" id="A0A7R8UM68"/>